<feature type="transmembrane region" description="Helical" evidence="1">
    <location>
        <begin position="16"/>
        <end position="35"/>
    </location>
</feature>
<sequence length="130" mass="15265">MKEETKQELENQGKGFIAYAWPYLLGATILFYYVFENLTNAFRTVRTHMWDDWYLDVPASVPFSGWWVLACVLPIGFCLNRIIVRWNERMEGKKPYGKEYLYRDPESGRIYLVAPEGIEDVTDQVEVRAA</sequence>
<reference evidence="2" key="1">
    <citation type="submission" date="2016-07" db="EMBL/GenBank/DDBJ databases">
        <title>Microvirga ossetica sp. nov. a new species of rhizobia isolated from root nodules of the legume species Vicia alpestris Steven originated from North Ossetia region in the Caucasus.</title>
        <authorList>
            <person name="Safronova V.I."/>
            <person name="Kuznetsova I.G."/>
            <person name="Sazanova A.L."/>
            <person name="Belimov A."/>
            <person name="Andronov E."/>
            <person name="Osledkin Y.S."/>
            <person name="Onishchuk O.P."/>
            <person name="Kurchak O.N."/>
            <person name="Shaposhnikov A.I."/>
            <person name="Willems A."/>
            <person name="Tikhonovich I.A."/>
        </authorList>
    </citation>
    <scope>NUCLEOTIDE SEQUENCE [LARGE SCALE GENOMIC DNA]</scope>
    <source>
        <strain evidence="2">V5/3M</strain>
        <plasmid evidence="2">unnamed5</plasmid>
    </source>
</reference>
<keyword evidence="1" id="KW-0472">Membrane</keyword>
<dbReference type="RefSeq" id="WP_099516259.1">
    <property type="nucleotide sequence ID" value="NZ_CP016621.1"/>
</dbReference>
<organism evidence="2">
    <name type="scientific">Microvirga ossetica</name>
    <dbReference type="NCBI Taxonomy" id="1882682"/>
    <lineage>
        <taxon>Bacteria</taxon>
        <taxon>Pseudomonadati</taxon>
        <taxon>Pseudomonadota</taxon>
        <taxon>Alphaproteobacteria</taxon>
        <taxon>Hyphomicrobiales</taxon>
        <taxon>Methylobacteriaceae</taxon>
        <taxon>Microvirga</taxon>
    </lineage>
</organism>
<evidence type="ECO:0000313" key="2">
    <source>
        <dbReference type="EMBL" id="ANY85487.1"/>
    </source>
</evidence>
<dbReference type="KEGG" id="moc:BB934_45545"/>
<keyword evidence="1" id="KW-0812">Transmembrane</keyword>
<keyword evidence="2" id="KW-0614">Plasmid</keyword>
<dbReference type="EMBL" id="CP016621">
    <property type="protein sequence ID" value="ANY85487.1"/>
    <property type="molecule type" value="Genomic_DNA"/>
</dbReference>
<evidence type="ECO:0000256" key="1">
    <source>
        <dbReference type="SAM" id="Phobius"/>
    </source>
</evidence>
<accession>A0A1B2EZX7</accession>
<name>A0A1B2EZX7_9HYPH</name>
<dbReference type="AlphaFoldDB" id="A0A1B2EZX7"/>
<gene>
    <name evidence="2" type="ORF">BB934_45545</name>
</gene>
<geneLocation type="plasmid" evidence="2">
    <name>unnamed5</name>
</geneLocation>
<feature type="transmembrane region" description="Helical" evidence="1">
    <location>
        <begin position="63"/>
        <end position="84"/>
    </location>
</feature>
<proteinExistence type="predicted"/>
<protein>
    <submittedName>
        <fullName evidence="2">Uncharacterized protein</fullName>
    </submittedName>
</protein>
<keyword evidence="1" id="KW-1133">Transmembrane helix</keyword>